<name>A0AAX2INT2_9FLAO</name>
<accession>A0AAX2INT2</accession>
<reference evidence="2 4" key="1">
    <citation type="submission" date="2017-02" db="EMBL/GenBank/DDBJ databases">
        <authorList>
            <person name="Varghese N."/>
            <person name="Submissions S."/>
        </authorList>
    </citation>
    <scope>NUCLEOTIDE SEQUENCE [LARGE SCALE GENOMIC DNA]</scope>
    <source>
        <strain evidence="2 4">DSM 16775</strain>
    </source>
</reference>
<keyword evidence="4" id="KW-1185">Reference proteome</keyword>
<dbReference type="Proteomes" id="UP000251937">
    <property type="component" value="Unassembled WGS sequence"/>
</dbReference>
<evidence type="ECO:0008006" key="6">
    <source>
        <dbReference type="Google" id="ProtNLM"/>
    </source>
</evidence>
<protein>
    <recommendedName>
        <fullName evidence="6">DUF4280 domain-containing protein</fullName>
    </recommendedName>
</protein>
<comment type="caution">
    <text evidence="3">The sequence shown here is derived from an EMBL/GenBank/DDBJ whole genome shotgun (WGS) entry which is preliminary data.</text>
</comment>
<sequence>MPQHITNTTQLQCDKGTSPTPITVTSQSFMSIEGKLQATEGDNQPNTNIKPFGQCKLKPTSGGFLSCIPAPIQWQDTSVFEIDGKRELLDCSICQCSVGGKISIVKAAQNFVEE</sequence>
<dbReference type="Pfam" id="PF14107">
    <property type="entry name" value="DUF4280"/>
    <property type="match status" value="1"/>
</dbReference>
<dbReference type="EMBL" id="FUZE01000006">
    <property type="protein sequence ID" value="SKB70490.1"/>
    <property type="molecule type" value="Genomic_DNA"/>
</dbReference>
<evidence type="ECO:0000313" key="3">
    <source>
        <dbReference type="EMBL" id="SQA91455.1"/>
    </source>
</evidence>
<dbReference type="RefSeq" id="WP_079465073.1">
    <property type="nucleotide sequence ID" value="NZ_CP033934.1"/>
</dbReference>
<dbReference type="EMBL" id="UAVR01000015">
    <property type="protein sequence ID" value="SQA91455.1"/>
    <property type="molecule type" value="Genomic_DNA"/>
</dbReference>
<organism evidence="3 5">
    <name type="scientific">Chryseobacterium balustinum</name>
    <dbReference type="NCBI Taxonomy" id="246"/>
    <lineage>
        <taxon>Bacteria</taxon>
        <taxon>Pseudomonadati</taxon>
        <taxon>Bacteroidota</taxon>
        <taxon>Flavobacteriia</taxon>
        <taxon>Flavobacteriales</taxon>
        <taxon>Weeksellaceae</taxon>
        <taxon>Chryseobacterium group</taxon>
        <taxon>Chryseobacterium</taxon>
    </lineage>
</organism>
<feature type="region of interest" description="Disordered" evidence="1">
    <location>
        <begin position="1"/>
        <end position="21"/>
    </location>
</feature>
<dbReference type="Proteomes" id="UP000190669">
    <property type="component" value="Unassembled WGS sequence"/>
</dbReference>
<dbReference type="InterPro" id="IPR025460">
    <property type="entry name" value="DUF4280"/>
</dbReference>
<evidence type="ECO:0000256" key="1">
    <source>
        <dbReference type="SAM" id="MobiDB-lite"/>
    </source>
</evidence>
<evidence type="ECO:0000313" key="4">
    <source>
        <dbReference type="Proteomes" id="UP000190669"/>
    </source>
</evidence>
<reference evidence="3 5" key="2">
    <citation type="submission" date="2018-06" db="EMBL/GenBank/DDBJ databases">
        <authorList>
            <consortium name="Pathogen Informatics"/>
            <person name="Doyle S."/>
        </authorList>
    </citation>
    <scope>NUCLEOTIDE SEQUENCE [LARGE SCALE GENOMIC DNA]</scope>
    <source>
        <strain evidence="3 5">NCTC11212</strain>
    </source>
</reference>
<dbReference type="AlphaFoldDB" id="A0AAX2INT2"/>
<evidence type="ECO:0000313" key="2">
    <source>
        <dbReference type="EMBL" id="SKB70490.1"/>
    </source>
</evidence>
<dbReference type="KEGG" id="cbp:EB354_08405"/>
<evidence type="ECO:0000313" key="5">
    <source>
        <dbReference type="Proteomes" id="UP000251937"/>
    </source>
</evidence>
<proteinExistence type="predicted"/>
<gene>
    <name evidence="3" type="ORF">NCTC11212_03089</name>
    <name evidence="2" type="ORF">SAMN05421800_106167</name>
</gene>